<evidence type="ECO:0008006" key="5">
    <source>
        <dbReference type="Google" id="ProtNLM"/>
    </source>
</evidence>
<evidence type="ECO:0000313" key="3">
    <source>
        <dbReference type="EMBL" id="KAG5412447.1"/>
    </source>
</evidence>
<feature type="signal peptide" evidence="1">
    <location>
        <begin position="1"/>
        <end position="26"/>
    </location>
</feature>
<keyword evidence="1" id="KW-0732">Signal</keyword>
<comment type="caution">
    <text evidence="2">The sequence shown here is derived from an EMBL/GenBank/DDBJ whole genome shotgun (WGS) entry which is preliminary data.</text>
</comment>
<gene>
    <name evidence="2" type="primary">A03g501090.1_BraROA</name>
    <name evidence="3" type="synonym">A01g500020.1_BraROA</name>
    <name evidence="3" type="ORF">IGI04_000014</name>
    <name evidence="2" type="ORF">IGI04_009437</name>
</gene>
<organism evidence="2 4">
    <name type="scientific">Brassica rapa subsp. trilocularis</name>
    <dbReference type="NCBI Taxonomy" id="1813537"/>
    <lineage>
        <taxon>Eukaryota</taxon>
        <taxon>Viridiplantae</taxon>
        <taxon>Streptophyta</taxon>
        <taxon>Embryophyta</taxon>
        <taxon>Tracheophyta</taxon>
        <taxon>Spermatophyta</taxon>
        <taxon>Magnoliopsida</taxon>
        <taxon>eudicotyledons</taxon>
        <taxon>Gunneridae</taxon>
        <taxon>Pentapetalae</taxon>
        <taxon>rosids</taxon>
        <taxon>malvids</taxon>
        <taxon>Brassicales</taxon>
        <taxon>Brassicaceae</taxon>
        <taxon>Brassiceae</taxon>
        <taxon>Brassica</taxon>
    </lineage>
</organism>
<reference evidence="2 4" key="1">
    <citation type="submission" date="2021-03" db="EMBL/GenBank/DDBJ databases">
        <authorList>
            <person name="King G.J."/>
            <person name="Bancroft I."/>
            <person name="Baten A."/>
            <person name="Bloomfield J."/>
            <person name="Borpatragohain P."/>
            <person name="He Z."/>
            <person name="Irish N."/>
            <person name="Irwin J."/>
            <person name="Liu K."/>
            <person name="Mauleon R.P."/>
            <person name="Moore J."/>
            <person name="Morris R."/>
            <person name="Ostergaard L."/>
            <person name="Wang B."/>
            <person name="Wells R."/>
        </authorList>
    </citation>
    <scope>NUCLEOTIDE SEQUENCE [LARGE SCALE GENOMIC DNA]</scope>
    <source>
        <strain evidence="2">R-o-18</strain>
        <tissue evidence="2">Leaf</tissue>
    </source>
</reference>
<dbReference type="Proteomes" id="UP000823674">
    <property type="component" value="Chromosome A01"/>
</dbReference>
<evidence type="ECO:0000313" key="4">
    <source>
        <dbReference type="Proteomes" id="UP000823674"/>
    </source>
</evidence>
<proteinExistence type="predicted"/>
<sequence length="78" mass="8780">MRESSSTTLFLLFCFLVASALVKTTAWVLQPVIPPRWICHIYCENYGLRLQPVKIRPVKTTACGCEASLFISPRPGRP</sequence>
<evidence type="ECO:0000256" key="1">
    <source>
        <dbReference type="SAM" id="SignalP"/>
    </source>
</evidence>
<feature type="chain" id="PRO_5045030085" description="Secreted protein" evidence="1">
    <location>
        <begin position="27"/>
        <end position="78"/>
    </location>
</feature>
<dbReference type="Proteomes" id="UP000823674">
    <property type="component" value="Chromosome A03"/>
</dbReference>
<accession>A0ABQ7MYC5</accession>
<evidence type="ECO:0000313" key="2">
    <source>
        <dbReference type="EMBL" id="KAG5403318.1"/>
    </source>
</evidence>
<protein>
    <recommendedName>
        <fullName evidence="5">Secreted protein</fullName>
    </recommendedName>
</protein>
<dbReference type="EMBL" id="JADBGQ010000003">
    <property type="protein sequence ID" value="KAG5403318.1"/>
    <property type="molecule type" value="Genomic_DNA"/>
</dbReference>
<keyword evidence="4" id="KW-1185">Reference proteome</keyword>
<name>A0ABQ7MYC5_BRACM</name>
<dbReference type="EMBL" id="JADBGQ010000001">
    <property type="protein sequence ID" value="KAG5412447.1"/>
    <property type="molecule type" value="Genomic_DNA"/>
</dbReference>